<keyword evidence="4" id="KW-1185">Reference proteome</keyword>
<dbReference type="OrthoDB" id="10663674at2759"/>
<accession>A0A1J1HFT9</accession>
<reference evidence="3 4" key="1">
    <citation type="submission" date="2015-04" db="EMBL/GenBank/DDBJ databases">
        <authorList>
            <person name="Syromyatnikov M.Y."/>
            <person name="Popov V.N."/>
        </authorList>
    </citation>
    <scope>NUCLEOTIDE SEQUENCE [LARGE SCALE GENOMIC DNA]</scope>
</reference>
<protein>
    <submittedName>
        <fullName evidence="3">CLUMA_CG000667, isoform A</fullName>
    </submittedName>
</protein>
<feature type="chain" id="PRO_5009619023" evidence="2">
    <location>
        <begin position="26"/>
        <end position="335"/>
    </location>
</feature>
<keyword evidence="2" id="KW-0732">Signal</keyword>
<evidence type="ECO:0000313" key="4">
    <source>
        <dbReference type="Proteomes" id="UP000183832"/>
    </source>
</evidence>
<feature type="signal peptide" evidence="2">
    <location>
        <begin position="1"/>
        <end position="25"/>
    </location>
</feature>
<gene>
    <name evidence="3" type="ORF">CLUMA_CG000667</name>
</gene>
<dbReference type="EMBL" id="CVRI01000002">
    <property type="protein sequence ID" value="CRK86839.1"/>
    <property type="molecule type" value="Genomic_DNA"/>
</dbReference>
<name>A0A1J1HFT9_9DIPT</name>
<evidence type="ECO:0000313" key="3">
    <source>
        <dbReference type="EMBL" id="CRK86839.1"/>
    </source>
</evidence>
<dbReference type="Proteomes" id="UP000183832">
    <property type="component" value="Unassembled WGS sequence"/>
</dbReference>
<evidence type="ECO:0000256" key="1">
    <source>
        <dbReference type="SAM" id="MobiDB-lite"/>
    </source>
</evidence>
<feature type="region of interest" description="Disordered" evidence="1">
    <location>
        <begin position="203"/>
        <end position="224"/>
    </location>
</feature>
<proteinExistence type="predicted"/>
<dbReference type="AlphaFoldDB" id="A0A1J1HFT9"/>
<organism evidence="3 4">
    <name type="scientific">Clunio marinus</name>
    <dbReference type="NCBI Taxonomy" id="568069"/>
    <lineage>
        <taxon>Eukaryota</taxon>
        <taxon>Metazoa</taxon>
        <taxon>Ecdysozoa</taxon>
        <taxon>Arthropoda</taxon>
        <taxon>Hexapoda</taxon>
        <taxon>Insecta</taxon>
        <taxon>Pterygota</taxon>
        <taxon>Neoptera</taxon>
        <taxon>Endopterygota</taxon>
        <taxon>Diptera</taxon>
        <taxon>Nematocera</taxon>
        <taxon>Chironomoidea</taxon>
        <taxon>Chironomidae</taxon>
        <taxon>Clunio</taxon>
    </lineage>
</organism>
<evidence type="ECO:0000256" key="2">
    <source>
        <dbReference type="SAM" id="SignalP"/>
    </source>
</evidence>
<sequence>MLNLKFNRIFFLILITLSLCALSGASKREKRTIGTILNFFGFKIVPLNEGEKSRGQTEKYQNSEAATKKPKALRLETVMPFLKGMNINANSVENVDKVQDLTTKLPIKIDEISTSMNEKITSTTETPKKMKEETFTVSVLPKIYSDPTAISREAPVAVSRQIVPMRIVVPDDMMMMKKDEKKNLIPTTTESFFKNFELISPNNENKNENYESENQNELPKEGIPCDHSYDEFKIDVRDSDTKISSLPLSNFPDQSYEHNSDDQLKDNDVFEFFRSNDETNKFFGDQSSFTIYPPYFMTERSYEPPHPPPELDSRVSASSTSMYMNGRAYNYVTLH</sequence>